<reference evidence="1 2" key="1">
    <citation type="submission" date="2024-07" db="EMBL/GenBank/DDBJ databases">
        <title>Enhanced genomic and transcriptomic resources for Trichinella pseudospiralis and T. spiralis underpin the discovery of pronounced molecular differences between stages and species.</title>
        <authorList>
            <person name="Pasi K.K."/>
            <person name="La Rosa G."/>
            <person name="Gomez-Morales M.A."/>
            <person name="Tosini F."/>
            <person name="Sumanam S."/>
            <person name="Young N.D."/>
            <person name="Chang B.C."/>
            <person name="Robin G.B."/>
        </authorList>
    </citation>
    <scope>NUCLEOTIDE SEQUENCE [LARGE SCALE GENOMIC DNA]</scope>
    <source>
        <strain evidence="1">ISS534</strain>
    </source>
</reference>
<keyword evidence="2" id="KW-1185">Reference proteome</keyword>
<sequence length="93" mass="10528">MFVDTKNGRVVALHIQFCVCFLHKLCSCRAGQLVVEWSAVEEEGSGISCMLNERLILLLLLLLRLCKSFRDQPSFGCLLAVALFHYTKHQTTI</sequence>
<evidence type="ECO:0000313" key="1">
    <source>
        <dbReference type="EMBL" id="KAL1231913.1"/>
    </source>
</evidence>
<name>A0ABR3KAU2_TRISP</name>
<comment type="caution">
    <text evidence="1">The sequence shown here is derived from an EMBL/GenBank/DDBJ whole genome shotgun (WGS) entry which is preliminary data.</text>
</comment>
<dbReference type="EMBL" id="JBEUSY010000452">
    <property type="protein sequence ID" value="KAL1231913.1"/>
    <property type="molecule type" value="Genomic_DNA"/>
</dbReference>
<proteinExistence type="predicted"/>
<organism evidence="1 2">
    <name type="scientific">Trichinella spiralis</name>
    <name type="common">Trichina worm</name>
    <dbReference type="NCBI Taxonomy" id="6334"/>
    <lineage>
        <taxon>Eukaryota</taxon>
        <taxon>Metazoa</taxon>
        <taxon>Ecdysozoa</taxon>
        <taxon>Nematoda</taxon>
        <taxon>Enoplea</taxon>
        <taxon>Dorylaimia</taxon>
        <taxon>Trichinellida</taxon>
        <taxon>Trichinellidae</taxon>
        <taxon>Trichinella</taxon>
    </lineage>
</organism>
<accession>A0ABR3KAU2</accession>
<gene>
    <name evidence="1" type="ORF">TSPI_04845</name>
</gene>
<protein>
    <submittedName>
        <fullName evidence="1">Transposase for insertion sequence element IS5377</fullName>
    </submittedName>
</protein>
<evidence type="ECO:0000313" key="2">
    <source>
        <dbReference type="Proteomes" id="UP001558632"/>
    </source>
</evidence>
<dbReference type="Proteomes" id="UP001558632">
    <property type="component" value="Unassembled WGS sequence"/>
</dbReference>